<dbReference type="InterPro" id="IPR051046">
    <property type="entry name" value="MurCDEF_CellWall_CoF430Synth"/>
</dbReference>
<protein>
    <submittedName>
        <fullName evidence="6">UDP-N-acetylmuramoylalanyl-D-glutamyl-2,6-diaminopimelate--D-alanyl-D-alanyl ligase</fullName>
        <ecNumber evidence="6">6.3.2.10</ecNumber>
    </submittedName>
</protein>
<proteinExistence type="predicted"/>
<evidence type="ECO:0000256" key="2">
    <source>
        <dbReference type="ARBA" id="ARBA00022741"/>
    </source>
</evidence>
<reference evidence="6 7" key="1">
    <citation type="submission" date="2018-06" db="EMBL/GenBank/DDBJ databases">
        <authorList>
            <consortium name="Pathogen Informatics"/>
            <person name="Doyle S."/>
        </authorList>
    </citation>
    <scope>NUCLEOTIDE SEQUENCE [LARGE SCALE GENOMIC DNA]</scope>
    <source>
        <strain evidence="7">NCTC 11048</strain>
    </source>
</reference>
<keyword evidence="1 6" id="KW-0436">Ligase</keyword>
<evidence type="ECO:0000313" key="7">
    <source>
        <dbReference type="Proteomes" id="UP000255549"/>
    </source>
</evidence>
<dbReference type="EMBL" id="UHDP01000001">
    <property type="protein sequence ID" value="SUM43764.1"/>
    <property type="molecule type" value="Genomic_DNA"/>
</dbReference>
<keyword evidence="2" id="KW-0547">Nucleotide-binding</keyword>
<dbReference type="Proteomes" id="UP000255549">
    <property type="component" value="Unassembled WGS sequence"/>
</dbReference>
<dbReference type="STRING" id="1141106.GCA_000308095_02156"/>
<dbReference type="InterPro" id="IPR004101">
    <property type="entry name" value="Mur_ligase_C"/>
</dbReference>
<gene>
    <name evidence="6" type="primary">murF_1</name>
    <name evidence="6" type="ORF">NCTC11048_00131</name>
</gene>
<dbReference type="InterPro" id="IPR036615">
    <property type="entry name" value="Mur_ligase_C_dom_sf"/>
</dbReference>
<sequence>MYTVKDIAYILKELVIKTQNLNDEIINDFEYQYRFVTHMNTAFISISKGTWKKWLGKEPKILSGNEQLKQNNHRSSLVITDELINDLNPSTPQIIVDDSIEAMQVLGTYFRAQFHNPIIAVTGSMGKSSTKRMISKALSNYQILQNRGNANTRVPILLNLCKLIKNPNFAVFEMSINAINNKGNLSLIVKPHYTIVTGIGEAHLSTIKNTEEVAKFKSRIFAGQSDNDTAIINGDTKHVNLLENEARKCVNHIITYSRYDHNKVKITDNKGSTTISIHVNTEDVEFTIPTVSDGMVSNAIATVHLLQLLDVDLKSCLNHLSQFKPFKKVLEIKKVITPRLKTTLLDDTHNASLPAMLNAIEAFNKQSQFYTGNKIIVLGKISDLGDESEKIHLQLVGKLEQSNADYILCIDSEMRKVVNRVKNKSITWYSDPELLLYDLLYLVNEDGLTLLKSSVTGTKLPKIATKLFEYLQNENIQIKEKQYFHYFPIEKTYAYLSQDGKIENNVDLNTPIAIEGITPLIYYIYSQKKKLVNRKIYLKKWPTNNETYFTGKEIELTDLIKAMINKAHPSLIYQLGYELFANEMERRNYISIFVEEHRLSLSSSVNVTGRFRLKERQTFTIDDLVKIYIMYNDILFENTNAVIFGDKYYHGMIKGVRKNLLIFAMYESTETLISELL</sequence>
<evidence type="ECO:0000259" key="4">
    <source>
        <dbReference type="Pfam" id="PF02875"/>
    </source>
</evidence>
<dbReference type="InterPro" id="IPR036565">
    <property type="entry name" value="Mur-like_cat_sf"/>
</dbReference>
<dbReference type="EC" id="6.3.2.10" evidence="6"/>
<dbReference type="GO" id="GO:0047480">
    <property type="term" value="F:UDP-N-acetylmuramoyl-tripeptide-D-alanyl-D-alanine ligase activity"/>
    <property type="evidence" value="ECO:0007669"/>
    <property type="project" value="UniProtKB-EC"/>
</dbReference>
<dbReference type="Pfam" id="PF02875">
    <property type="entry name" value="Mur_ligase_C"/>
    <property type="match status" value="1"/>
</dbReference>
<feature type="domain" description="Mur ligase central" evidence="5">
    <location>
        <begin position="121"/>
        <end position="304"/>
    </location>
</feature>
<dbReference type="Gene3D" id="3.90.190.20">
    <property type="entry name" value="Mur ligase, C-terminal domain"/>
    <property type="match status" value="1"/>
</dbReference>
<accession>A0A380FY26</accession>
<dbReference type="InterPro" id="IPR013221">
    <property type="entry name" value="Mur_ligase_cen"/>
</dbReference>
<dbReference type="AlphaFoldDB" id="A0A380FY26"/>
<dbReference type="OrthoDB" id="9801978at2"/>
<keyword evidence="7" id="KW-1185">Reference proteome</keyword>
<keyword evidence="3" id="KW-0067">ATP-binding</keyword>
<dbReference type="GO" id="GO:0005524">
    <property type="term" value="F:ATP binding"/>
    <property type="evidence" value="ECO:0007669"/>
    <property type="project" value="UniProtKB-KW"/>
</dbReference>
<feature type="domain" description="Mur ligase C-terminal" evidence="4">
    <location>
        <begin position="342"/>
        <end position="454"/>
    </location>
</feature>
<dbReference type="RefSeq" id="WP_019167670.1">
    <property type="nucleotide sequence ID" value="NZ_CAIB01000058.1"/>
</dbReference>
<name>A0A380FY26_STAIN</name>
<dbReference type="SUPFAM" id="SSF53244">
    <property type="entry name" value="MurD-like peptide ligases, peptide-binding domain"/>
    <property type="match status" value="1"/>
</dbReference>
<dbReference type="SUPFAM" id="SSF53623">
    <property type="entry name" value="MurD-like peptide ligases, catalytic domain"/>
    <property type="match status" value="1"/>
</dbReference>
<evidence type="ECO:0000256" key="1">
    <source>
        <dbReference type="ARBA" id="ARBA00022598"/>
    </source>
</evidence>
<evidence type="ECO:0000259" key="5">
    <source>
        <dbReference type="Pfam" id="PF08245"/>
    </source>
</evidence>
<dbReference type="PANTHER" id="PTHR43024">
    <property type="entry name" value="UDP-N-ACETYLMURAMOYL-TRIPEPTIDE--D-ALANYL-D-ALANINE LIGASE"/>
    <property type="match status" value="1"/>
</dbReference>
<evidence type="ECO:0000313" key="6">
    <source>
        <dbReference type="EMBL" id="SUM43764.1"/>
    </source>
</evidence>
<dbReference type="Pfam" id="PF08245">
    <property type="entry name" value="Mur_ligase_M"/>
    <property type="match status" value="1"/>
</dbReference>
<organism evidence="6 7">
    <name type="scientific">Staphylococcus intermedius NCTC 11048</name>
    <dbReference type="NCBI Taxonomy" id="1141106"/>
    <lineage>
        <taxon>Bacteria</taxon>
        <taxon>Bacillati</taxon>
        <taxon>Bacillota</taxon>
        <taxon>Bacilli</taxon>
        <taxon>Bacillales</taxon>
        <taxon>Staphylococcaceae</taxon>
        <taxon>Staphylococcus</taxon>
        <taxon>Staphylococcus intermedius group</taxon>
    </lineage>
</organism>
<dbReference type="Gene3D" id="3.40.1190.10">
    <property type="entry name" value="Mur-like, catalytic domain"/>
    <property type="match status" value="1"/>
</dbReference>
<dbReference type="PANTHER" id="PTHR43024:SF1">
    <property type="entry name" value="UDP-N-ACETYLMURAMOYL-TRIPEPTIDE--D-ALANYL-D-ALANINE LIGASE"/>
    <property type="match status" value="1"/>
</dbReference>
<evidence type="ECO:0000256" key="3">
    <source>
        <dbReference type="ARBA" id="ARBA00022840"/>
    </source>
</evidence>